<dbReference type="PROSITE" id="PS51118">
    <property type="entry name" value="HTH_HXLR"/>
    <property type="match status" value="1"/>
</dbReference>
<dbReference type="PANTHER" id="PTHR33204">
    <property type="entry name" value="TRANSCRIPTIONAL REGULATOR, MARR FAMILY"/>
    <property type="match status" value="1"/>
</dbReference>
<keyword evidence="2" id="KW-0238">DNA-binding</keyword>
<dbReference type="GO" id="GO:0003677">
    <property type="term" value="F:DNA binding"/>
    <property type="evidence" value="ECO:0007669"/>
    <property type="project" value="UniProtKB-KW"/>
</dbReference>
<dbReference type="InterPro" id="IPR002577">
    <property type="entry name" value="HTH_HxlR"/>
</dbReference>
<evidence type="ECO:0000256" key="3">
    <source>
        <dbReference type="ARBA" id="ARBA00023163"/>
    </source>
</evidence>
<protein>
    <submittedName>
        <fullName evidence="5">Transcriptional regulator, HxlR family</fullName>
    </submittedName>
</protein>
<evidence type="ECO:0000313" key="5">
    <source>
        <dbReference type="EMBL" id="CAA9534452.1"/>
    </source>
</evidence>
<dbReference type="SUPFAM" id="SSF46785">
    <property type="entry name" value="Winged helix' DNA-binding domain"/>
    <property type="match status" value="1"/>
</dbReference>
<name>A0A6J4TXM4_9SPHN</name>
<keyword evidence="1" id="KW-0805">Transcription regulation</keyword>
<dbReference type="PANTHER" id="PTHR33204:SF18">
    <property type="entry name" value="TRANSCRIPTIONAL REGULATORY PROTEIN"/>
    <property type="match status" value="1"/>
</dbReference>
<evidence type="ECO:0000259" key="4">
    <source>
        <dbReference type="PROSITE" id="PS51118"/>
    </source>
</evidence>
<dbReference type="InterPro" id="IPR036388">
    <property type="entry name" value="WH-like_DNA-bd_sf"/>
</dbReference>
<evidence type="ECO:0000256" key="1">
    <source>
        <dbReference type="ARBA" id="ARBA00023015"/>
    </source>
</evidence>
<feature type="domain" description="HTH hxlR-type" evidence="4">
    <location>
        <begin position="22"/>
        <end position="120"/>
    </location>
</feature>
<dbReference type="Gene3D" id="1.10.10.10">
    <property type="entry name" value="Winged helix-like DNA-binding domain superfamily/Winged helix DNA-binding domain"/>
    <property type="match status" value="1"/>
</dbReference>
<organism evidence="5">
    <name type="scientific">uncultured Sphingomonas sp</name>
    <dbReference type="NCBI Taxonomy" id="158754"/>
    <lineage>
        <taxon>Bacteria</taxon>
        <taxon>Pseudomonadati</taxon>
        <taxon>Pseudomonadota</taxon>
        <taxon>Alphaproteobacteria</taxon>
        <taxon>Sphingomonadales</taxon>
        <taxon>Sphingomonadaceae</taxon>
        <taxon>Sphingomonas</taxon>
        <taxon>environmental samples</taxon>
    </lineage>
</organism>
<dbReference type="RefSeq" id="WP_294171224.1">
    <property type="nucleotide sequence ID" value="NZ_CADCWA010000202.1"/>
</dbReference>
<sequence length="237" mass="25886">MELEKITKARQTEDKRRYDDACAAAHGMDLIGERWSMPLIRELLFGPRRFSDLKASLNGISANVLTQRLEGLEAAGVLTRRKLPPPASVQVYELTPWGYQAAPIFAALGRWAVRSPQHDPTRPFSPVSLMLSLRTMLDAEAAKGFEASIALRIGDETYHWIKVGEEVRVGRGGAEQADLVFAAPDASTIAAAIYGGAPIERVLVEGDVALARRFPSLFILPEKAPASGVVEARKQLP</sequence>
<reference evidence="5" key="1">
    <citation type="submission" date="2020-02" db="EMBL/GenBank/DDBJ databases">
        <authorList>
            <person name="Meier V. D."/>
        </authorList>
    </citation>
    <scope>NUCLEOTIDE SEQUENCE</scope>
    <source>
        <strain evidence="5">AVDCRST_MAG31</strain>
    </source>
</reference>
<dbReference type="Pfam" id="PF01638">
    <property type="entry name" value="HxlR"/>
    <property type="match status" value="1"/>
</dbReference>
<keyword evidence="3" id="KW-0804">Transcription</keyword>
<evidence type="ECO:0000256" key="2">
    <source>
        <dbReference type="ARBA" id="ARBA00023125"/>
    </source>
</evidence>
<accession>A0A6J4TXM4</accession>
<dbReference type="AlphaFoldDB" id="A0A6J4TXM4"/>
<dbReference type="EMBL" id="CADCWA010000202">
    <property type="protein sequence ID" value="CAA9534452.1"/>
    <property type="molecule type" value="Genomic_DNA"/>
</dbReference>
<proteinExistence type="predicted"/>
<dbReference type="InterPro" id="IPR036390">
    <property type="entry name" value="WH_DNA-bd_sf"/>
</dbReference>
<gene>
    <name evidence="5" type="ORF">AVDCRST_MAG31-2694</name>
</gene>